<comment type="caution">
    <text evidence="4">The sequence shown here is derived from an EMBL/GenBank/DDBJ whole genome shotgun (WGS) entry which is preliminary data.</text>
</comment>
<evidence type="ECO:0000313" key="4">
    <source>
        <dbReference type="EMBL" id="TSD65817.1"/>
    </source>
</evidence>
<dbReference type="SUPFAM" id="SSF46689">
    <property type="entry name" value="Homeodomain-like"/>
    <property type="match status" value="1"/>
</dbReference>
<dbReference type="AlphaFoldDB" id="A0A554SHK0"/>
<gene>
    <name evidence="4" type="ORF">FNM00_04990</name>
</gene>
<dbReference type="Proteomes" id="UP000316988">
    <property type="component" value="Unassembled WGS sequence"/>
</dbReference>
<dbReference type="InterPro" id="IPR009057">
    <property type="entry name" value="Homeodomain-like_sf"/>
</dbReference>
<evidence type="ECO:0000256" key="1">
    <source>
        <dbReference type="ARBA" id="ARBA00023125"/>
    </source>
</evidence>
<dbReference type="GO" id="GO:0003677">
    <property type="term" value="F:DNA binding"/>
    <property type="evidence" value="ECO:0007669"/>
    <property type="project" value="UniProtKB-UniRule"/>
</dbReference>
<proteinExistence type="predicted"/>
<dbReference type="PROSITE" id="PS50977">
    <property type="entry name" value="HTH_TETR_2"/>
    <property type="match status" value="1"/>
</dbReference>
<dbReference type="Gene3D" id="1.10.357.10">
    <property type="entry name" value="Tetracycline Repressor, domain 2"/>
    <property type="match status" value="1"/>
</dbReference>
<protein>
    <submittedName>
        <fullName evidence="4">TetR/AcrR family transcriptional regulator</fullName>
    </submittedName>
</protein>
<evidence type="ECO:0000256" key="2">
    <source>
        <dbReference type="PROSITE-ProRule" id="PRU00335"/>
    </source>
</evidence>
<keyword evidence="1 2" id="KW-0238">DNA-binding</keyword>
<sequence>MRVDGIAKVSARTVAERAGLAQGLVFYHFGSVAELIGAACLAATQERVDRYATQFDTVDSFSGLVDLAARVRREEREAGSVAILGQALAAAQTDPAMAEVSRAALDLWTERVREVAQRLLVGSPFGELVSAGELADLVSSSFIGIELTAPVRAAESDGALATLSSLASTLDGLGPVARRAIRAALR</sequence>
<organism evidence="4 5">
    <name type="scientific">Aeromicrobium piscarium</name>
    <dbReference type="NCBI Taxonomy" id="2590901"/>
    <lineage>
        <taxon>Bacteria</taxon>
        <taxon>Bacillati</taxon>
        <taxon>Actinomycetota</taxon>
        <taxon>Actinomycetes</taxon>
        <taxon>Propionibacteriales</taxon>
        <taxon>Nocardioidaceae</taxon>
        <taxon>Aeromicrobium</taxon>
    </lineage>
</organism>
<evidence type="ECO:0000259" key="3">
    <source>
        <dbReference type="PROSITE" id="PS50977"/>
    </source>
</evidence>
<name>A0A554SHK0_9ACTN</name>
<evidence type="ECO:0000313" key="5">
    <source>
        <dbReference type="Proteomes" id="UP000316988"/>
    </source>
</evidence>
<reference evidence="4 5" key="1">
    <citation type="submission" date="2019-07" db="EMBL/GenBank/DDBJ databases">
        <authorList>
            <person name="Zhao L.H."/>
        </authorList>
    </citation>
    <scope>NUCLEOTIDE SEQUENCE [LARGE SCALE GENOMIC DNA]</scope>
    <source>
        <strain evidence="4 5">Co35</strain>
    </source>
</reference>
<feature type="DNA-binding region" description="H-T-H motif" evidence="2">
    <location>
        <begin position="10"/>
        <end position="29"/>
    </location>
</feature>
<dbReference type="OrthoDB" id="3474596at2"/>
<feature type="domain" description="HTH tetR-type" evidence="3">
    <location>
        <begin position="1"/>
        <end position="47"/>
    </location>
</feature>
<dbReference type="Pfam" id="PF00440">
    <property type="entry name" value="TetR_N"/>
    <property type="match status" value="1"/>
</dbReference>
<accession>A0A554SHK0</accession>
<dbReference type="InterPro" id="IPR001647">
    <property type="entry name" value="HTH_TetR"/>
</dbReference>
<keyword evidence="5" id="KW-1185">Reference proteome</keyword>
<dbReference type="EMBL" id="VLNT01000002">
    <property type="protein sequence ID" value="TSD65817.1"/>
    <property type="molecule type" value="Genomic_DNA"/>
</dbReference>